<dbReference type="PANTHER" id="PTHR36112">
    <property type="entry name" value="RIBOSOMAL RNA SMALL SUBUNIT METHYLTRANSFERASE J"/>
    <property type="match status" value="1"/>
</dbReference>
<dbReference type="SUPFAM" id="SSF53335">
    <property type="entry name" value="S-adenosyl-L-methionine-dependent methyltransferases"/>
    <property type="match status" value="1"/>
</dbReference>
<keyword evidence="1 2" id="KW-0489">Methyltransferase</keyword>
<accession>A0A0W0V9Z1</accession>
<dbReference type="PATRIC" id="fig|456.5.peg.1053"/>
<gene>
    <name evidence="1" type="primary">rsmJ</name>
    <name evidence="2" type="ORF">Ljor_0991</name>
</gene>
<dbReference type="AlphaFoldDB" id="A0A0W0V9Z1"/>
<dbReference type="Proteomes" id="UP000055035">
    <property type="component" value="Unassembled WGS sequence"/>
</dbReference>
<feature type="binding site" evidence="1">
    <location>
        <begin position="112"/>
        <end position="113"/>
    </location>
    <ligand>
        <name>S-adenosyl-L-methionine</name>
        <dbReference type="ChEBI" id="CHEBI:59789"/>
    </ligand>
</feature>
<dbReference type="CDD" id="cd02440">
    <property type="entry name" value="AdoMet_MTases"/>
    <property type="match status" value="1"/>
</dbReference>
<dbReference type="InterPro" id="IPR007536">
    <property type="entry name" value="16SrRNA_methylTrfase_J"/>
</dbReference>
<comment type="subcellular location">
    <subcellularLocation>
        <location evidence="1">Cytoplasm</location>
    </subcellularLocation>
</comment>
<dbReference type="PANTHER" id="PTHR36112:SF1">
    <property type="entry name" value="RIBOSOMAL RNA SMALL SUBUNIT METHYLTRANSFERASE J"/>
    <property type="match status" value="1"/>
</dbReference>
<sequence length="237" mass="26705">MNHDIKIGYETAAELERAQELAASLNIEIDNEADHRLLVMSNKIALKMKGFKPLCADFNSGIWQKRRQEGKQQGLVKACKPGPGIHIIDATAGWGRDAAVLASFGAEVILLEREPIMGALLEDALRRQDEHSKAVLKLRLIKTDAFDYLNGLSENNYPDVIYIDPMHPERQKAALVKKDLQALQEFIKPNTDSLELIELAKSRVKNRVVLKWPQSLPTLFKPTYSIPGKTVRFDVYC</sequence>
<dbReference type="Pfam" id="PF04445">
    <property type="entry name" value="SAM_MT"/>
    <property type="match status" value="1"/>
</dbReference>
<comment type="function">
    <text evidence="1">Specifically methylates the guanosine in position 1516 of 16S rRNA.</text>
</comment>
<keyword evidence="1 2" id="KW-0808">Transferase</keyword>
<dbReference type="GO" id="GO:0008990">
    <property type="term" value="F:rRNA (guanine-N2-)-methyltransferase activity"/>
    <property type="evidence" value="ECO:0007669"/>
    <property type="project" value="UniProtKB-UniRule"/>
</dbReference>
<dbReference type="OrthoDB" id="3191794at2"/>
<dbReference type="HAMAP" id="MF_01523">
    <property type="entry name" value="16SrRNA_methyltr_J"/>
    <property type="match status" value="1"/>
</dbReference>
<dbReference type="EMBL" id="LNYJ01000011">
    <property type="protein sequence ID" value="KTD16685.1"/>
    <property type="molecule type" value="Genomic_DNA"/>
</dbReference>
<comment type="similarity">
    <text evidence="1">Belongs to the methyltransferase superfamily. RsmJ family.</text>
</comment>
<feature type="binding site" evidence="1">
    <location>
        <position position="164"/>
    </location>
    <ligand>
        <name>S-adenosyl-L-methionine</name>
        <dbReference type="ChEBI" id="CHEBI:59789"/>
    </ligand>
</feature>
<keyword evidence="3" id="KW-1185">Reference proteome</keyword>
<dbReference type="Gene3D" id="3.40.50.150">
    <property type="entry name" value="Vaccinia Virus protein VP39"/>
    <property type="match status" value="1"/>
</dbReference>
<keyword evidence="1" id="KW-0963">Cytoplasm</keyword>
<dbReference type="STRING" id="456.Ljor_0991"/>
<evidence type="ECO:0000313" key="3">
    <source>
        <dbReference type="Proteomes" id="UP000055035"/>
    </source>
</evidence>
<protein>
    <recommendedName>
        <fullName evidence="1">Ribosomal RNA small subunit methyltransferase J</fullName>
        <ecNumber evidence="1">2.1.1.242</ecNumber>
    </recommendedName>
    <alternativeName>
        <fullName evidence="1">16S rRNA m2G1516 methyltransferase</fullName>
    </alternativeName>
    <alternativeName>
        <fullName evidence="1">rRNA (guanine-N(2)-)-methyltransferase</fullName>
    </alternativeName>
</protein>
<comment type="caution">
    <text evidence="2">The sequence shown here is derived from an EMBL/GenBank/DDBJ whole genome shotgun (WGS) entry which is preliminary data.</text>
</comment>
<proteinExistence type="inferred from homology"/>
<comment type="caution">
    <text evidence="1">Lacks conserved residue(s) required for the propagation of feature annotation.</text>
</comment>
<organism evidence="2 3">
    <name type="scientific">Legionella jordanis</name>
    <dbReference type="NCBI Taxonomy" id="456"/>
    <lineage>
        <taxon>Bacteria</taxon>
        <taxon>Pseudomonadati</taxon>
        <taxon>Pseudomonadota</taxon>
        <taxon>Gammaproteobacteria</taxon>
        <taxon>Legionellales</taxon>
        <taxon>Legionellaceae</taxon>
        <taxon>Legionella</taxon>
    </lineage>
</organism>
<reference evidence="2 3" key="1">
    <citation type="submission" date="2015-11" db="EMBL/GenBank/DDBJ databases">
        <title>Genomic analysis of 38 Legionella species identifies large and diverse effector repertoires.</title>
        <authorList>
            <person name="Burstein D."/>
            <person name="Amaro F."/>
            <person name="Zusman T."/>
            <person name="Lifshitz Z."/>
            <person name="Cohen O."/>
            <person name="Gilbert J.A."/>
            <person name="Pupko T."/>
            <person name="Shuman H.A."/>
            <person name="Segal G."/>
        </authorList>
    </citation>
    <scope>NUCLEOTIDE SEQUENCE [LARGE SCALE GENOMIC DNA]</scope>
    <source>
        <strain evidence="2 3">BL-540</strain>
    </source>
</reference>
<keyword evidence="1" id="KW-0949">S-adenosyl-L-methionine</keyword>
<evidence type="ECO:0000313" key="2">
    <source>
        <dbReference type="EMBL" id="KTD16685.1"/>
    </source>
</evidence>
<dbReference type="EC" id="2.1.1.242" evidence="1"/>
<keyword evidence="1" id="KW-0698">rRNA processing</keyword>
<dbReference type="RefSeq" id="WP_058470519.1">
    <property type="nucleotide sequence ID" value="NZ_CAAAIC010000002.1"/>
</dbReference>
<name>A0A0W0V9Z1_9GAMM</name>
<dbReference type="InterPro" id="IPR029063">
    <property type="entry name" value="SAM-dependent_MTases_sf"/>
</dbReference>
<dbReference type="GO" id="GO:0005737">
    <property type="term" value="C:cytoplasm"/>
    <property type="evidence" value="ECO:0007669"/>
    <property type="project" value="UniProtKB-SubCell"/>
</dbReference>
<comment type="catalytic activity">
    <reaction evidence="1">
        <text>guanosine(1516) in 16S rRNA + S-adenosyl-L-methionine = N(2)-methylguanosine(1516) in 16S rRNA + S-adenosyl-L-homocysteine + H(+)</text>
        <dbReference type="Rhea" id="RHEA:43220"/>
        <dbReference type="Rhea" id="RHEA-COMP:10412"/>
        <dbReference type="Rhea" id="RHEA-COMP:10413"/>
        <dbReference type="ChEBI" id="CHEBI:15378"/>
        <dbReference type="ChEBI" id="CHEBI:57856"/>
        <dbReference type="ChEBI" id="CHEBI:59789"/>
        <dbReference type="ChEBI" id="CHEBI:74269"/>
        <dbReference type="ChEBI" id="CHEBI:74481"/>
        <dbReference type="EC" id="2.1.1.242"/>
    </reaction>
</comment>
<evidence type="ECO:0000256" key="1">
    <source>
        <dbReference type="HAMAP-Rule" id="MF_01523"/>
    </source>
</evidence>
<feature type="binding site" evidence="1">
    <location>
        <begin position="96"/>
        <end position="97"/>
    </location>
    <ligand>
        <name>S-adenosyl-L-methionine</name>
        <dbReference type="ChEBI" id="CHEBI:59789"/>
    </ligand>
</feature>